<reference evidence="2" key="2">
    <citation type="submission" date="2021-04" db="EMBL/GenBank/DDBJ databases">
        <authorList>
            <person name="Gilroy R."/>
        </authorList>
    </citation>
    <scope>NUCLEOTIDE SEQUENCE</scope>
    <source>
        <strain evidence="2">ChiSxjej1B13-11762</strain>
    </source>
</reference>
<protein>
    <submittedName>
        <fullName evidence="2">Uncharacterized protein</fullName>
    </submittedName>
</protein>
<gene>
    <name evidence="2" type="ORF">H9873_06410</name>
</gene>
<proteinExistence type="predicted"/>
<comment type="caution">
    <text evidence="2">The sequence shown here is derived from an EMBL/GenBank/DDBJ whole genome shotgun (WGS) entry which is preliminary data.</text>
</comment>
<accession>A0A9D1RAG2</accession>
<name>A0A9D1RAG2_9FIRM</name>
<dbReference type="EMBL" id="DXGF01000119">
    <property type="protein sequence ID" value="HIW83935.1"/>
    <property type="molecule type" value="Genomic_DNA"/>
</dbReference>
<evidence type="ECO:0000313" key="3">
    <source>
        <dbReference type="Proteomes" id="UP000824263"/>
    </source>
</evidence>
<feature type="signal peptide" evidence="1">
    <location>
        <begin position="1"/>
        <end position="28"/>
    </location>
</feature>
<feature type="chain" id="PRO_5039600071" evidence="1">
    <location>
        <begin position="29"/>
        <end position="167"/>
    </location>
</feature>
<evidence type="ECO:0000313" key="2">
    <source>
        <dbReference type="EMBL" id="HIW83935.1"/>
    </source>
</evidence>
<sequence length="167" mass="18549">MKRKILSLCCALLLMAGLFGVSLNEAKAEEERPVIDGSYLTHEEESVGYDTKVTRGVDLLAGYSKVVRLGPGVLYAGGSTIAAHVVDEVGISVMVERAQEGDEQWQYYDSWQKFNQNIDKVSDNRRLEVEGGYYYRVRCTHSANSDMSSSFTNGVFIEEPELIPGII</sequence>
<reference evidence="2" key="1">
    <citation type="journal article" date="2021" name="PeerJ">
        <title>Extensive microbial diversity within the chicken gut microbiome revealed by metagenomics and culture.</title>
        <authorList>
            <person name="Gilroy R."/>
            <person name="Ravi A."/>
            <person name="Getino M."/>
            <person name="Pursley I."/>
            <person name="Horton D.L."/>
            <person name="Alikhan N.F."/>
            <person name="Baker D."/>
            <person name="Gharbi K."/>
            <person name="Hall N."/>
            <person name="Watson M."/>
            <person name="Adriaenssens E.M."/>
            <person name="Foster-Nyarko E."/>
            <person name="Jarju S."/>
            <person name="Secka A."/>
            <person name="Antonio M."/>
            <person name="Oren A."/>
            <person name="Chaudhuri R.R."/>
            <person name="La Ragione R."/>
            <person name="Hildebrand F."/>
            <person name="Pallen M.J."/>
        </authorList>
    </citation>
    <scope>NUCLEOTIDE SEQUENCE</scope>
    <source>
        <strain evidence="2">ChiSxjej1B13-11762</strain>
    </source>
</reference>
<keyword evidence="1" id="KW-0732">Signal</keyword>
<organism evidence="2 3">
    <name type="scientific">Candidatus Dorea gallistercoris</name>
    <dbReference type="NCBI Taxonomy" id="2838542"/>
    <lineage>
        <taxon>Bacteria</taxon>
        <taxon>Bacillati</taxon>
        <taxon>Bacillota</taxon>
        <taxon>Clostridia</taxon>
        <taxon>Lachnospirales</taxon>
        <taxon>Lachnospiraceae</taxon>
        <taxon>Dorea</taxon>
    </lineage>
</organism>
<dbReference type="Proteomes" id="UP000824263">
    <property type="component" value="Unassembled WGS sequence"/>
</dbReference>
<dbReference type="AlphaFoldDB" id="A0A9D1RAG2"/>
<evidence type="ECO:0000256" key="1">
    <source>
        <dbReference type="SAM" id="SignalP"/>
    </source>
</evidence>